<evidence type="ECO:0000259" key="3">
    <source>
        <dbReference type="Pfam" id="PF26604"/>
    </source>
</evidence>
<accession>A0A1H4CRK6</accession>
<dbReference type="Pfam" id="PF26604">
    <property type="entry name" value="CBU_0592"/>
    <property type="match status" value="1"/>
</dbReference>
<reference evidence="5" key="1">
    <citation type="submission" date="2016-10" db="EMBL/GenBank/DDBJ databases">
        <authorList>
            <person name="Varghese N."/>
            <person name="Submissions S."/>
        </authorList>
    </citation>
    <scope>NUCLEOTIDE SEQUENCE [LARGE SCALE GENOMIC DNA]</scope>
    <source>
        <strain evidence="5">KPR-1</strain>
    </source>
</reference>
<feature type="transmembrane region" description="Helical" evidence="2">
    <location>
        <begin position="21"/>
        <end position="42"/>
    </location>
</feature>
<dbReference type="AlphaFoldDB" id="A0A1H4CRK6"/>
<proteinExistence type="predicted"/>
<keyword evidence="2" id="KW-1133">Transmembrane helix</keyword>
<gene>
    <name evidence="4" type="ORF">SAMN02910418_02030</name>
</gene>
<protein>
    <recommendedName>
        <fullName evidence="3">CBU-0592-like domain-containing protein</fullName>
    </recommendedName>
</protein>
<dbReference type="NCBIfam" id="NF047864">
    <property type="entry name" value="CBU_0592_membra"/>
    <property type="match status" value="1"/>
</dbReference>
<dbReference type="InterPro" id="IPR058058">
    <property type="entry name" value="CBU_0592-like"/>
</dbReference>
<keyword evidence="5" id="KW-1185">Reference proteome</keyword>
<feature type="region of interest" description="Disordered" evidence="1">
    <location>
        <begin position="79"/>
        <end position="102"/>
    </location>
</feature>
<dbReference type="EMBL" id="FNQV01000013">
    <property type="protein sequence ID" value="SEA62752.1"/>
    <property type="molecule type" value="Genomic_DNA"/>
</dbReference>
<sequence>MCLTGYFLVSSRRIMGDSLRYHALNMGGASLLAMACVTTGAWPSFFSNFIFIIIGSWVVFTTKRAYVRAKIDAAIKRGSNPETNWAPRPNESSSVLELAAMK</sequence>
<keyword evidence="2" id="KW-0472">Membrane</keyword>
<evidence type="ECO:0000313" key="5">
    <source>
        <dbReference type="Proteomes" id="UP000199288"/>
    </source>
</evidence>
<evidence type="ECO:0000256" key="2">
    <source>
        <dbReference type="SAM" id="Phobius"/>
    </source>
</evidence>
<name>A0A1H4CRK6_9ACTO</name>
<evidence type="ECO:0000313" key="4">
    <source>
        <dbReference type="EMBL" id="SEA62752.1"/>
    </source>
</evidence>
<evidence type="ECO:0000256" key="1">
    <source>
        <dbReference type="SAM" id="MobiDB-lite"/>
    </source>
</evidence>
<feature type="domain" description="CBU-0592-like" evidence="3">
    <location>
        <begin position="1"/>
        <end position="61"/>
    </location>
</feature>
<dbReference type="Proteomes" id="UP000199288">
    <property type="component" value="Unassembled WGS sequence"/>
</dbReference>
<feature type="transmembrane region" description="Helical" evidence="2">
    <location>
        <begin position="48"/>
        <end position="67"/>
    </location>
</feature>
<organism evidence="4 5">
    <name type="scientific">Bowdeniella nasicola</name>
    <dbReference type="NCBI Taxonomy" id="208480"/>
    <lineage>
        <taxon>Bacteria</taxon>
        <taxon>Bacillati</taxon>
        <taxon>Actinomycetota</taxon>
        <taxon>Actinomycetes</taxon>
        <taxon>Actinomycetales</taxon>
        <taxon>Actinomycetaceae</taxon>
        <taxon>Bowdeniella</taxon>
    </lineage>
</organism>
<keyword evidence="2" id="KW-0812">Transmembrane</keyword>